<keyword evidence="3" id="KW-1185">Reference proteome</keyword>
<feature type="compositionally biased region" description="Gly residues" evidence="1">
    <location>
        <begin position="109"/>
        <end position="134"/>
    </location>
</feature>
<dbReference type="EMBL" id="JAGKQM010000017">
    <property type="protein sequence ID" value="KAH0871426.1"/>
    <property type="molecule type" value="Genomic_DNA"/>
</dbReference>
<comment type="caution">
    <text evidence="2">The sequence shown here is derived from an EMBL/GenBank/DDBJ whole genome shotgun (WGS) entry which is preliminary data.</text>
</comment>
<protein>
    <submittedName>
        <fullName evidence="2">Uncharacterized protein</fullName>
    </submittedName>
</protein>
<feature type="region of interest" description="Disordered" evidence="1">
    <location>
        <begin position="102"/>
        <end position="137"/>
    </location>
</feature>
<evidence type="ECO:0000313" key="2">
    <source>
        <dbReference type="EMBL" id="KAH0871426.1"/>
    </source>
</evidence>
<evidence type="ECO:0000256" key="1">
    <source>
        <dbReference type="SAM" id="MobiDB-lite"/>
    </source>
</evidence>
<proteinExistence type="predicted"/>
<organism evidence="2 3">
    <name type="scientific">Brassica napus</name>
    <name type="common">Rape</name>
    <dbReference type="NCBI Taxonomy" id="3708"/>
    <lineage>
        <taxon>Eukaryota</taxon>
        <taxon>Viridiplantae</taxon>
        <taxon>Streptophyta</taxon>
        <taxon>Embryophyta</taxon>
        <taxon>Tracheophyta</taxon>
        <taxon>Spermatophyta</taxon>
        <taxon>Magnoliopsida</taxon>
        <taxon>eudicotyledons</taxon>
        <taxon>Gunneridae</taxon>
        <taxon>Pentapetalae</taxon>
        <taxon>rosids</taxon>
        <taxon>malvids</taxon>
        <taxon>Brassicales</taxon>
        <taxon>Brassicaceae</taxon>
        <taxon>Brassiceae</taxon>
        <taxon>Brassica</taxon>
    </lineage>
</organism>
<sequence>MYSYVVIEEAESSEFSGLEWRRFGEFSEVTEESEFQNPASVTKAINPKVVMDMKMVDTKVVARDEEMVVDTVEVEDGRMIFYMDAIEGRNIHNLDGRNITMNEAQSRGNDGGGGGGSGGRSGGYRSGGGGGYGDDGGRREYGYNGRGWWRWLPNLHPQNLEHKTSSTRSSSTKP</sequence>
<name>A0ABQ7YU19_BRANA</name>
<reference evidence="2 3" key="1">
    <citation type="submission" date="2021-05" db="EMBL/GenBank/DDBJ databases">
        <title>Genome Assembly of Synthetic Allotetraploid Brassica napus Reveals Homoeologous Exchanges between Subgenomes.</title>
        <authorList>
            <person name="Davis J.T."/>
        </authorList>
    </citation>
    <scope>NUCLEOTIDE SEQUENCE [LARGE SCALE GENOMIC DNA]</scope>
    <source>
        <strain evidence="3">cv. Da-Ae</strain>
        <tissue evidence="2">Seedling</tissue>
    </source>
</reference>
<evidence type="ECO:0000313" key="3">
    <source>
        <dbReference type="Proteomes" id="UP000824890"/>
    </source>
</evidence>
<gene>
    <name evidence="2" type="ORF">HID58_078448</name>
</gene>
<accession>A0ABQ7YU19</accession>
<feature type="region of interest" description="Disordered" evidence="1">
    <location>
        <begin position="155"/>
        <end position="174"/>
    </location>
</feature>
<dbReference type="Proteomes" id="UP000824890">
    <property type="component" value="Unassembled WGS sequence"/>
</dbReference>